<name>J3NPB3_GAET3</name>
<reference evidence="4" key="1">
    <citation type="submission" date="2010-07" db="EMBL/GenBank/DDBJ databases">
        <title>The genome sequence of Gaeumannomyces graminis var. tritici strain R3-111a-1.</title>
        <authorList>
            <consortium name="The Broad Institute Genome Sequencing Platform"/>
            <person name="Ma L.-J."/>
            <person name="Dead R."/>
            <person name="Young S."/>
            <person name="Zeng Q."/>
            <person name="Koehrsen M."/>
            <person name="Alvarado L."/>
            <person name="Berlin A."/>
            <person name="Chapman S.B."/>
            <person name="Chen Z."/>
            <person name="Freedman E."/>
            <person name="Gellesch M."/>
            <person name="Goldberg J."/>
            <person name="Griggs A."/>
            <person name="Gujja S."/>
            <person name="Heilman E.R."/>
            <person name="Heiman D."/>
            <person name="Hepburn T."/>
            <person name="Howarth C."/>
            <person name="Jen D."/>
            <person name="Larson L."/>
            <person name="Mehta T."/>
            <person name="Neiman D."/>
            <person name="Pearson M."/>
            <person name="Roberts A."/>
            <person name="Saif S."/>
            <person name="Shea T."/>
            <person name="Shenoy N."/>
            <person name="Sisk P."/>
            <person name="Stolte C."/>
            <person name="Sykes S."/>
            <person name="Walk T."/>
            <person name="White J."/>
            <person name="Yandava C."/>
            <person name="Haas B."/>
            <person name="Nusbaum C."/>
            <person name="Birren B."/>
        </authorList>
    </citation>
    <scope>NUCLEOTIDE SEQUENCE [LARGE SCALE GENOMIC DNA]</scope>
    <source>
        <strain evidence="4">R3-111a-1</strain>
    </source>
</reference>
<dbReference type="GeneID" id="20343579"/>
<reference evidence="2" key="3">
    <citation type="submission" date="2010-09" db="EMBL/GenBank/DDBJ databases">
        <title>Annotation of Gaeumannomyces graminis var. tritici R3-111a-1.</title>
        <authorList>
            <consortium name="The Broad Institute Genome Sequencing Platform"/>
            <person name="Ma L.-J."/>
            <person name="Dead R."/>
            <person name="Young S.K."/>
            <person name="Zeng Q."/>
            <person name="Gargeya S."/>
            <person name="Fitzgerald M."/>
            <person name="Haas B."/>
            <person name="Abouelleil A."/>
            <person name="Alvarado L."/>
            <person name="Arachchi H.M."/>
            <person name="Berlin A."/>
            <person name="Brown A."/>
            <person name="Chapman S.B."/>
            <person name="Chen Z."/>
            <person name="Dunbar C."/>
            <person name="Freedman E."/>
            <person name="Gearin G."/>
            <person name="Gellesch M."/>
            <person name="Goldberg J."/>
            <person name="Griggs A."/>
            <person name="Gujja S."/>
            <person name="Heiman D."/>
            <person name="Howarth C."/>
            <person name="Larson L."/>
            <person name="Lui A."/>
            <person name="MacDonald P.J.P."/>
            <person name="Mehta T."/>
            <person name="Montmayeur A."/>
            <person name="Murphy C."/>
            <person name="Neiman D."/>
            <person name="Pearson M."/>
            <person name="Priest M."/>
            <person name="Roberts A."/>
            <person name="Saif S."/>
            <person name="Shea T."/>
            <person name="Shenoy N."/>
            <person name="Sisk P."/>
            <person name="Stolte C."/>
            <person name="Sykes S."/>
            <person name="Yandava C."/>
            <person name="Wortman J."/>
            <person name="Nusbaum C."/>
            <person name="Birren B."/>
        </authorList>
    </citation>
    <scope>NUCLEOTIDE SEQUENCE</scope>
    <source>
        <strain evidence="2">R3-111a-1</strain>
    </source>
</reference>
<proteinExistence type="predicted"/>
<evidence type="ECO:0000313" key="4">
    <source>
        <dbReference type="Proteomes" id="UP000006039"/>
    </source>
</evidence>
<accession>J3NPB3</accession>
<evidence type="ECO:0000313" key="2">
    <source>
        <dbReference type="EMBL" id="EJT78018.1"/>
    </source>
</evidence>
<sequence length="132" mass="14665">MGLFFFPRRLRAEDPDPESLRVARTAVKGLVIKALAPHCKDPPKQPRAFGLCSFFDSRPVTRKPCWRSRRPSCRAQQRPVSTPASTAAGQEDHRRLVRARSGVMGNESRSHHSRGGQGGYEAQHVMMAGVDS</sequence>
<dbReference type="EMBL" id="GL385396">
    <property type="protein sequence ID" value="EJT78018.1"/>
    <property type="molecule type" value="Genomic_DNA"/>
</dbReference>
<feature type="region of interest" description="Disordered" evidence="1">
    <location>
        <begin position="65"/>
        <end position="122"/>
    </location>
</feature>
<reference evidence="3" key="4">
    <citation type="journal article" date="2015" name="G3 (Bethesda)">
        <title>Genome sequences of three phytopathogenic species of the Magnaporthaceae family of fungi.</title>
        <authorList>
            <person name="Okagaki L.H."/>
            <person name="Nunes C.C."/>
            <person name="Sailsbery J."/>
            <person name="Clay B."/>
            <person name="Brown D."/>
            <person name="John T."/>
            <person name="Oh Y."/>
            <person name="Young N."/>
            <person name="Fitzgerald M."/>
            <person name="Haas B.J."/>
            <person name="Zeng Q."/>
            <person name="Young S."/>
            <person name="Adiconis X."/>
            <person name="Fan L."/>
            <person name="Levin J.Z."/>
            <person name="Mitchell T.K."/>
            <person name="Okubara P.A."/>
            <person name="Farman M.L."/>
            <person name="Kohn L.M."/>
            <person name="Birren B."/>
            <person name="Ma L.-J."/>
            <person name="Dean R.A."/>
        </authorList>
    </citation>
    <scope>NUCLEOTIDE SEQUENCE</scope>
    <source>
        <strain evidence="3">R3-111a-1</strain>
    </source>
</reference>
<dbReference type="HOGENOM" id="CLU_1917193_0_0_1"/>
<gene>
    <name evidence="3" type="primary">20343579</name>
    <name evidence="2" type="ORF">GGTG_03121</name>
</gene>
<dbReference type="RefSeq" id="XP_009219163.1">
    <property type="nucleotide sequence ID" value="XM_009220899.1"/>
</dbReference>
<dbReference type="VEuPathDB" id="FungiDB:GGTG_03121"/>
<feature type="compositionally biased region" description="Polar residues" evidence="1">
    <location>
        <begin position="74"/>
        <end position="88"/>
    </location>
</feature>
<keyword evidence="4" id="KW-1185">Reference proteome</keyword>
<organism evidence="2">
    <name type="scientific">Gaeumannomyces tritici (strain R3-111a-1)</name>
    <name type="common">Wheat and barley take-all root rot fungus</name>
    <name type="synonym">Gaeumannomyces graminis var. tritici</name>
    <dbReference type="NCBI Taxonomy" id="644352"/>
    <lineage>
        <taxon>Eukaryota</taxon>
        <taxon>Fungi</taxon>
        <taxon>Dikarya</taxon>
        <taxon>Ascomycota</taxon>
        <taxon>Pezizomycotina</taxon>
        <taxon>Sordariomycetes</taxon>
        <taxon>Sordariomycetidae</taxon>
        <taxon>Magnaporthales</taxon>
        <taxon>Magnaporthaceae</taxon>
        <taxon>Gaeumannomyces</taxon>
    </lineage>
</organism>
<reference evidence="2" key="2">
    <citation type="submission" date="2010-07" db="EMBL/GenBank/DDBJ databases">
        <authorList>
            <consortium name="The Broad Institute Genome Sequencing Platform"/>
            <consortium name="Broad Institute Genome Sequencing Center for Infectious Disease"/>
            <person name="Ma L.-J."/>
            <person name="Dead R."/>
            <person name="Young S."/>
            <person name="Zeng Q."/>
            <person name="Koehrsen M."/>
            <person name="Alvarado L."/>
            <person name="Berlin A."/>
            <person name="Chapman S.B."/>
            <person name="Chen Z."/>
            <person name="Freedman E."/>
            <person name="Gellesch M."/>
            <person name="Goldberg J."/>
            <person name="Griggs A."/>
            <person name="Gujja S."/>
            <person name="Heilman E.R."/>
            <person name="Heiman D."/>
            <person name="Hepburn T."/>
            <person name="Howarth C."/>
            <person name="Jen D."/>
            <person name="Larson L."/>
            <person name="Mehta T."/>
            <person name="Neiman D."/>
            <person name="Pearson M."/>
            <person name="Roberts A."/>
            <person name="Saif S."/>
            <person name="Shea T."/>
            <person name="Shenoy N."/>
            <person name="Sisk P."/>
            <person name="Stolte C."/>
            <person name="Sykes S."/>
            <person name="Walk T."/>
            <person name="White J."/>
            <person name="Yandava C."/>
            <person name="Haas B."/>
            <person name="Nusbaum C."/>
            <person name="Birren B."/>
        </authorList>
    </citation>
    <scope>NUCLEOTIDE SEQUENCE</scope>
    <source>
        <strain evidence="2">R3-111a-1</strain>
    </source>
</reference>
<evidence type="ECO:0000256" key="1">
    <source>
        <dbReference type="SAM" id="MobiDB-lite"/>
    </source>
</evidence>
<dbReference type="Proteomes" id="UP000006039">
    <property type="component" value="Unassembled WGS sequence"/>
</dbReference>
<evidence type="ECO:0000313" key="3">
    <source>
        <dbReference type="EnsemblFungi" id="EJT78018"/>
    </source>
</evidence>
<protein>
    <submittedName>
        <fullName evidence="2 3">Uncharacterized protein</fullName>
    </submittedName>
</protein>
<reference evidence="3" key="5">
    <citation type="submission" date="2018-04" db="UniProtKB">
        <authorList>
            <consortium name="EnsemblFungi"/>
        </authorList>
    </citation>
    <scope>IDENTIFICATION</scope>
    <source>
        <strain evidence="3">R3-111a-1</strain>
    </source>
</reference>
<dbReference type="EnsemblFungi" id="EJT78018">
    <property type="protein sequence ID" value="EJT78018"/>
    <property type="gene ID" value="GGTG_03121"/>
</dbReference>
<dbReference type="AlphaFoldDB" id="J3NPB3"/>